<evidence type="ECO:0000256" key="2">
    <source>
        <dbReference type="ARBA" id="ARBA00004481"/>
    </source>
</evidence>
<keyword evidence="5" id="KW-0479">Metal-binding</keyword>
<feature type="domain" description="LITAF" evidence="8">
    <location>
        <begin position="262"/>
        <end position="345"/>
    </location>
</feature>
<organism evidence="9 10">
    <name type="scientific">Ceratosolen solmsi marchali</name>
    <dbReference type="NCBI Taxonomy" id="326594"/>
    <lineage>
        <taxon>Eukaryota</taxon>
        <taxon>Metazoa</taxon>
        <taxon>Ecdysozoa</taxon>
        <taxon>Arthropoda</taxon>
        <taxon>Hexapoda</taxon>
        <taxon>Insecta</taxon>
        <taxon>Pterygota</taxon>
        <taxon>Neoptera</taxon>
        <taxon>Endopterygota</taxon>
        <taxon>Hymenoptera</taxon>
        <taxon>Apocrita</taxon>
        <taxon>Proctotrupomorpha</taxon>
        <taxon>Chalcidoidea</taxon>
        <taxon>Agaonidae</taxon>
        <taxon>Agaoninae</taxon>
        <taxon>Ceratosolen</taxon>
    </lineage>
</organism>
<evidence type="ECO:0000313" key="10">
    <source>
        <dbReference type="RefSeq" id="XP_011505681.1"/>
    </source>
</evidence>
<keyword evidence="7" id="KW-0472">Membrane</keyword>
<reference evidence="10" key="1">
    <citation type="submission" date="2025-08" db="UniProtKB">
        <authorList>
            <consortium name="RefSeq"/>
        </authorList>
    </citation>
    <scope>IDENTIFICATION</scope>
</reference>
<keyword evidence="6" id="KW-0862">Zinc</keyword>
<dbReference type="InterPro" id="IPR037519">
    <property type="entry name" value="LITAF_fam"/>
</dbReference>
<dbReference type="Pfam" id="PF10601">
    <property type="entry name" value="zf-LITAF-like"/>
    <property type="match status" value="1"/>
</dbReference>
<evidence type="ECO:0000313" key="9">
    <source>
        <dbReference type="Proteomes" id="UP000695007"/>
    </source>
</evidence>
<dbReference type="InterPro" id="IPR006629">
    <property type="entry name" value="LITAF"/>
</dbReference>
<accession>A0AAJ6YWM7</accession>
<feature type="non-terminal residue" evidence="10">
    <location>
        <position position="1"/>
    </location>
</feature>
<evidence type="ECO:0000259" key="8">
    <source>
        <dbReference type="PROSITE" id="PS51837"/>
    </source>
</evidence>
<dbReference type="GO" id="GO:0031902">
    <property type="term" value="C:late endosome membrane"/>
    <property type="evidence" value="ECO:0007669"/>
    <property type="project" value="UniProtKB-SubCell"/>
</dbReference>
<dbReference type="SMART" id="SM00714">
    <property type="entry name" value="LITAF"/>
    <property type="match status" value="1"/>
</dbReference>
<keyword evidence="9" id="KW-1185">Reference proteome</keyword>
<dbReference type="KEGG" id="csol:105368372"/>
<dbReference type="Proteomes" id="UP000695007">
    <property type="component" value="Unplaced"/>
</dbReference>
<dbReference type="PANTHER" id="PTHR23292">
    <property type="entry name" value="LIPOPOLYSACCHARIDE-INDUCED TUMOR NECROSIS FACTOR-ALPHA FACTOR"/>
    <property type="match status" value="1"/>
</dbReference>
<evidence type="ECO:0000256" key="1">
    <source>
        <dbReference type="ARBA" id="ARBA00004414"/>
    </source>
</evidence>
<evidence type="ECO:0000256" key="6">
    <source>
        <dbReference type="ARBA" id="ARBA00022833"/>
    </source>
</evidence>
<comment type="similarity">
    <text evidence="4">Belongs to the CDIP1/LITAF family.</text>
</comment>
<dbReference type="PANTHER" id="PTHR23292:SF14">
    <property type="entry name" value="FI16615P1-RELATED"/>
    <property type="match status" value="1"/>
</dbReference>
<dbReference type="GeneID" id="105368372"/>
<evidence type="ECO:0000256" key="3">
    <source>
        <dbReference type="ARBA" id="ARBA00004630"/>
    </source>
</evidence>
<name>A0AAJ6YWM7_9HYME</name>
<evidence type="ECO:0000256" key="5">
    <source>
        <dbReference type="ARBA" id="ARBA00022723"/>
    </source>
</evidence>
<comment type="subcellular location">
    <subcellularLocation>
        <location evidence="2">Endosome membrane</location>
        <topology evidence="2">Peripheral membrane protein</topology>
    </subcellularLocation>
    <subcellularLocation>
        <location evidence="1">Late endosome membrane</location>
    </subcellularLocation>
    <subcellularLocation>
        <location evidence="3">Lysosome membrane</location>
        <topology evidence="3">Peripheral membrane protein</topology>
        <orientation evidence="3">Cytoplasmic side</orientation>
    </subcellularLocation>
</comment>
<dbReference type="RefSeq" id="XP_011505681.1">
    <property type="nucleotide sequence ID" value="XM_011507379.1"/>
</dbReference>
<sequence length="345" mass="38586">ALQLIRSEHELTSAKVIAEEVRHRTDSLGASREASDAVGAQQTATTRGVQTILTSRGLVWLGNDETVAAKTFGENREPISKYSQATPVHPSTSRVSQINHRNATSCGSTEFSSYNEIITLTTDYENRPQSNQINFQSLNNIRNDEYRRYTDSPPPTLFLDEDANVQNQRFNWIFSCCNNENPRFDVNRRAPPSYSTLFPFNGDNNLLRNINDNLDNNDDGITIYNGRMPVLINNCSSFIARTPPPSYAQDQGICVAQSVEHIVSNTGSDRIIWSPRSTTAICPRCATLVITVVEIQQTTTTHIMAVALFLLGCWPCCVLPYCIDSCKISHHYCPFCRTYLGTYAP</sequence>
<proteinExistence type="inferred from homology"/>
<dbReference type="AlphaFoldDB" id="A0AAJ6YWM7"/>
<dbReference type="GO" id="GO:0005765">
    <property type="term" value="C:lysosomal membrane"/>
    <property type="evidence" value="ECO:0007669"/>
    <property type="project" value="UniProtKB-SubCell"/>
</dbReference>
<evidence type="ECO:0000256" key="7">
    <source>
        <dbReference type="ARBA" id="ARBA00023136"/>
    </source>
</evidence>
<evidence type="ECO:0000256" key="4">
    <source>
        <dbReference type="ARBA" id="ARBA00005975"/>
    </source>
</evidence>
<dbReference type="PROSITE" id="PS51837">
    <property type="entry name" value="LITAF"/>
    <property type="match status" value="1"/>
</dbReference>
<gene>
    <name evidence="10" type="primary">LOC105368372</name>
</gene>
<dbReference type="GO" id="GO:0008270">
    <property type="term" value="F:zinc ion binding"/>
    <property type="evidence" value="ECO:0007669"/>
    <property type="project" value="TreeGrafter"/>
</dbReference>
<protein>
    <submittedName>
        <fullName evidence="10">Uncharacterized protein LOC105368372</fullName>
    </submittedName>
</protein>